<dbReference type="Proteomes" id="UP000546324">
    <property type="component" value="Unassembled WGS sequence"/>
</dbReference>
<protein>
    <submittedName>
        <fullName evidence="7">Sarcosine oxidase</fullName>
        <ecNumber evidence="7">1.5.3.1</ecNumber>
    </submittedName>
</protein>
<dbReference type="GO" id="GO:0008115">
    <property type="term" value="F:sarcosine oxidase activity"/>
    <property type="evidence" value="ECO:0007669"/>
    <property type="project" value="UniProtKB-EC"/>
</dbReference>
<dbReference type="PANTHER" id="PTHR10961:SF7">
    <property type="entry name" value="FAD DEPENDENT OXIDOREDUCTASE DOMAIN-CONTAINING PROTEIN"/>
    <property type="match status" value="1"/>
</dbReference>
<evidence type="ECO:0000313" key="7">
    <source>
        <dbReference type="EMBL" id="MBB6394089.1"/>
    </source>
</evidence>
<name>A0A7X0FUT1_9ACTN</name>
<dbReference type="GO" id="GO:0050660">
    <property type="term" value="F:flavin adenine dinucleotide binding"/>
    <property type="evidence" value="ECO:0007669"/>
    <property type="project" value="InterPro"/>
</dbReference>
<evidence type="ECO:0000256" key="3">
    <source>
        <dbReference type="ARBA" id="ARBA00022827"/>
    </source>
</evidence>
<feature type="compositionally biased region" description="Basic and acidic residues" evidence="5">
    <location>
        <begin position="365"/>
        <end position="375"/>
    </location>
</feature>
<evidence type="ECO:0000256" key="1">
    <source>
        <dbReference type="ARBA" id="ARBA00001974"/>
    </source>
</evidence>
<organism evidence="7 8">
    <name type="scientific">Actinomadura coerulea</name>
    <dbReference type="NCBI Taxonomy" id="46159"/>
    <lineage>
        <taxon>Bacteria</taxon>
        <taxon>Bacillati</taxon>
        <taxon>Actinomycetota</taxon>
        <taxon>Actinomycetes</taxon>
        <taxon>Streptosporangiales</taxon>
        <taxon>Thermomonosporaceae</taxon>
        <taxon>Actinomadura</taxon>
    </lineage>
</organism>
<dbReference type="EC" id="1.5.3.1" evidence="7"/>
<dbReference type="Pfam" id="PF01266">
    <property type="entry name" value="DAO"/>
    <property type="match status" value="1"/>
</dbReference>
<evidence type="ECO:0000313" key="8">
    <source>
        <dbReference type="Proteomes" id="UP000546324"/>
    </source>
</evidence>
<keyword evidence="2" id="KW-0285">Flavoprotein</keyword>
<evidence type="ECO:0000256" key="2">
    <source>
        <dbReference type="ARBA" id="ARBA00022630"/>
    </source>
</evidence>
<dbReference type="Gene3D" id="3.30.9.10">
    <property type="entry name" value="D-Amino Acid Oxidase, subunit A, domain 2"/>
    <property type="match status" value="1"/>
</dbReference>
<dbReference type="InterPro" id="IPR036188">
    <property type="entry name" value="FAD/NAD-bd_sf"/>
</dbReference>
<dbReference type="Gene3D" id="3.50.50.60">
    <property type="entry name" value="FAD/NAD(P)-binding domain"/>
    <property type="match status" value="1"/>
</dbReference>
<keyword evidence="8" id="KW-1185">Reference proteome</keyword>
<dbReference type="SUPFAM" id="SSF51905">
    <property type="entry name" value="FAD/NAD(P)-binding domain"/>
    <property type="match status" value="1"/>
</dbReference>
<reference evidence="7 8" key="1">
    <citation type="submission" date="2020-08" db="EMBL/GenBank/DDBJ databases">
        <title>Sequencing the genomes of 1000 actinobacteria strains.</title>
        <authorList>
            <person name="Klenk H.-P."/>
        </authorList>
    </citation>
    <scope>NUCLEOTIDE SEQUENCE [LARGE SCALE GENOMIC DNA]</scope>
    <source>
        <strain evidence="7 8">DSM 43675</strain>
    </source>
</reference>
<proteinExistence type="predicted"/>
<dbReference type="AlphaFoldDB" id="A0A7X0FUT1"/>
<dbReference type="InterPro" id="IPR006076">
    <property type="entry name" value="FAD-dep_OxRdtase"/>
</dbReference>
<keyword evidence="4 7" id="KW-0560">Oxidoreductase</keyword>
<evidence type="ECO:0000256" key="4">
    <source>
        <dbReference type="ARBA" id="ARBA00023002"/>
    </source>
</evidence>
<gene>
    <name evidence="7" type="ORF">BKA00_001003</name>
</gene>
<dbReference type="PANTHER" id="PTHR10961">
    <property type="entry name" value="PEROXISOMAL SARCOSINE OXIDASE"/>
    <property type="match status" value="1"/>
</dbReference>
<sequence>MGTYVVVGAGLVGAATAWQLARRGHEVTVLERRTPANAEGSSHGSARILRYAYADPFYAQMVVDARREWRELERLSGERLVIRTGSLDAGAARDPAALAAVLARVGVEHELLGAAEAAARWPQFRFGDGGGEVLWHPDAGVVDAEAAVSAMLRLARDEGARVETGRPVASVERVGTRHRVVGVDGRVEEAEKVVVAAGGWLPDLLGGIGLPDSLLAAFPPLQVMQENAYHFPYRDDPGGAWPTFIHKESDALVYGLPGGRDAALPGGRSGQKVAEFNGGRPIRSAAARTGAIDPANRERIVAYARRALPGVVPEPYAETTCLFTNTPTEDFVVDGAGGITVASPCSGHGAKFAPLLGRIVAEAASDERPAPDRFRVGAGRTAPPAR</sequence>
<accession>A0A7X0FUT1</accession>
<feature type="region of interest" description="Disordered" evidence="5">
    <location>
        <begin position="364"/>
        <end position="386"/>
    </location>
</feature>
<comment type="caution">
    <text evidence="7">The sequence shown here is derived from an EMBL/GenBank/DDBJ whole genome shotgun (WGS) entry which is preliminary data.</text>
</comment>
<dbReference type="InterPro" id="IPR045170">
    <property type="entry name" value="MTOX"/>
</dbReference>
<evidence type="ECO:0000256" key="5">
    <source>
        <dbReference type="SAM" id="MobiDB-lite"/>
    </source>
</evidence>
<dbReference type="RefSeq" id="WP_185023795.1">
    <property type="nucleotide sequence ID" value="NZ_JACHMQ010000001.1"/>
</dbReference>
<dbReference type="SUPFAM" id="SSF54373">
    <property type="entry name" value="FAD-linked reductases, C-terminal domain"/>
    <property type="match status" value="1"/>
</dbReference>
<comment type="cofactor">
    <cofactor evidence="1">
        <name>FAD</name>
        <dbReference type="ChEBI" id="CHEBI:57692"/>
    </cofactor>
</comment>
<feature type="domain" description="FAD dependent oxidoreductase" evidence="6">
    <location>
        <begin position="4"/>
        <end position="362"/>
    </location>
</feature>
<evidence type="ECO:0000259" key="6">
    <source>
        <dbReference type="Pfam" id="PF01266"/>
    </source>
</evidence>
<keyword evidence="3" id="KW-0274">FAD</keyword>
<dbReference type="EMBL" id="JACHMQ010000001">
    <property type="protein sequence ID" value="MBB6394089.1"/>
    <property type="molecule type" value="Genomic_DNA"/>
</dbReference>